<name>A0A914D2U5_9BILA</name>
<sequence>RGHVDAILEPRAVGDVTGAFFVPGYQRGYRWGPDEVDRLLADIWESNGAPYYLQPVVVKQMADGRWELIDGQQRFTTLYLIFQYMRDQGLQSAGAGYSIEYETRPGSQEFLRSPMADHKDENIDFHHIFGAYERIRSWFEAWEHRTQHVANKFYGYLFDSVKVIWYEASQDLDSITLFTRLNVGRIPLTDAELVKALVLANSRARPGYSDKSEQIAAQWDQFERELRAPEVWSFITGRHESEATHIGLVLDTLADQIGGRPSGRHRPRYYTFETLRNEITAGAQAFWDRVVKLHSLILGWYDDRQVFHKVGFLIQVGSDTFGQLVNLADGLTKPQLHAALDGRIRDVLDLTEEDLGALDYDTRSAKCSEVLLLMNVETVRARKDDTARYSFNAHSRGSWSLEHIHAQNAKELRRDEKIWREWLLLQRDVVEDLPTLESAVRAELLSEIDDVLGMIAEQQVHGVGVRFDAVKAAVEDALTDESTRRGENVHSLANLALLASGDNSALSNSTFEVKRREILARDKAGSYIPPCTRNVFLKYYTDADDQQIHFWGAADRESYLKAILEAVAPYLQTSEPGETGADTIKRVEIPLIQRDYAQGRDERDVNAIRADFLGVLIEALVSDEAVDLDFVYGEIGDGTLRPLDGQQRLTTLFLIHCAELFCRELVKPEHSPGEDFSTPKTWITDQAWYLHAWRHDPTIQSMLNMLDAVHERITAENIDLDSAWERLVDESKPAVSFYLLPIDDMPSGEELYIKMNSRGKPLTDFENFKARLEKLFHETLPKDDFDAIIHKLDGVWSDVLWSFHGGDHLIDDEFLRYLEFIIEISEWRDNVIPEGTLLERAERAFDVGNPNAASHVAFLTHAFDTWVGVDDVRAAFEEHFVDLARSSAASQTGRVPLDTTNLNLFAGCLELYGKRTGNRRLFSLAETLMLFAVLIHRQYATREIAVRLRILRNLVDGADDEVRL</sequence>
<dbReference type="PANTHER" id="PTHR35149:SF2">
    <property type="entry name" value="DUF262 DOMAIN-CONTAINING PROTEIN"/>
    <property type="match status" value="1"/>
</dbReference>
<dbReference type="InterPro" id="IPR004919">
    <property type="entry name" value="GmrSD_N"/>
</dbReference>
<evidence type="ECO:0000259" key="2">
    <source>
        <dbReference type="Pfam" id="PF07510"/>
    </source>
</evidence>
<dbReference type="Pfam" id="PF07510">
    <property type="entry name" value="GmrSD_C"/>
    <property type="match status" value="1"/>
</dbReference>
<dbReference type="Pfam" id="PF03235">
    <property type="entry name" value="GmrSD_N"/>
    <property type="match status" value="2"/>
</dbReference>
<accession>A0A914D2U5</accession>
<evidence type="ECO:0000259" key="1">
    <source>
        <dbReference type="Pfam" id="PF03235"/>
    </source>
</evidence>
<feature type="domain" description="GmrSD restriction endonucleases N-terminal" evidence="1">
    <location>
        <begin position="585"/>
        <end position="772"/>
    </location>
</feature>
<organism evidence="3 4">
    <name type="scientific">Acrobeloides nanus</name>
    <dbReference type="NCBI Taxonomy" id="290746"/>
    <lineage>
        <taxon>Eukaryota</taxon>
        <taxon>Metazoa</taxon>
        <taxon>Ecdysozoa</taxon>
        <taxon>Nematoda</taxon>
        <taxon>Chromadorea</taxon>
        <taxon>Rhabditida</taxon>
        <taxon>Tylenchina</taxon>
        <taxon>Cephalobomorpha</taxon>
        <taxon>Cephaloboidea</taxon>
        <taxon>Cephalobidae</taxon>
        <taxon>Acrobeloides</taxon>
    </lineage>
</organism>
<dbReference type="WBParaSite" id="ACRNAN_scaffold18105.g20932.t1">
    <property type="protein sequence ID" value="ACRNAN_scaffold18105.g20932.t1"/>
    <property type="gene ID" value="ACRNAN_scaffold18105.g20932"/>
</dbReference>
<protein>
    <submittedName>
        <fullName evidence="4">DUF262 domain-containing protein</fullName>
    </submittedName>
</protein>
<keyword evidence="3" id="KW-1185">Reference proteome</keyword>
<feature type="domain" description="GmrSD restriction endonucleases N-terminal" evidence="1">
    <location>
        <begin position="18"/>
        <end position="198"/>
    </location>
</feature>
<dbReference type="InterPro" id="IPR011089">
    <property type="entry name" value="GmrSD_C"/>
</dbReference>
<dbReference type="CDD" id="cd16387">
    <property type="entry name" value="ParB_N_Srx"/>
    <property type="match status" value="1"/>
</dbReference>
<feature type="domain" description="GmrSD restriction endonucleases C-terminal" evidence="2">
    <location>
        <begin position="477"/>
        <end position="518"/>
    </location>
</feature>
<evidence type="ECO:0000313" key="4">
    <source>
        <dbReference type="WBParaSite" id="ACRNAN_scaffold18105.g20932.t1"/>
    </source>
</evidence>
<dbReference type="AlphaFoldDB" id="A0A914D2U5"/>
<evidence type="ECO:0000313" key="3">
    <source>
        <dbReference type="Proteomes" id="UP000887540"/>
    </source>
</evidence>
<proteinExistence type="predicted"/>
<dbReference type="Proteomes" id="UP000887540">
    <property type="component" value="Unplaced"/>
</dbReference>
<dbReference type="PANTHER" id="PTHR35149">
    <property type="entry name" value="SLL5132 PROTEIN"/>
    <property type="match status" value="1"/>
</dbReference>
<reference evidence="4" key="1">
    <citation type="submission" date="2022-11" db="UniProtKB">
        <authorList>
            <consortium name="WormBaseParasite"/>
        </authorList>
    </citation>
    <scope>IDENTIFICATION</scope>
</reference>